<evidence type="ECO:0000256" key="10">
    <source>
        <dbReference type="ARBA" id="ARBA00022989"/>
    </source>
</evidence>
<feature type="transmembrane region" description="Helical" evidence="17">
    <location>
        <begin position="531"/>
        <end position="556"/>
    </location>
</feature>
<evidence type="ECO:0000259" key="18">
    <source>
        <dbReference type="PROSITE" id="PS50262"/>
    </source>
</evidence>
<dbReference type="OrthoDB" id="5954601at2759"/>
<evidence type="ECO:0000256" key="4">
    <source>
        <dbReference type="ARBA" id="ARBA00022614"/>
    </source>
</evidence>
<organism evidence="20 21">
    <name type="scientific">Stylophora pistillata</name>
    <name type="common">Smooth cauliflower coral</name>
    <dbReference type="NCBI Taxonomy" id="50429"/>
    <lineage>
        <taxon>Eukaryota</taxon>
        <taxon>Metazoa</taxon>
        <taxon>Cnidaria</taxon>
        <taxon>Anthozoa</taxon>
        <taxon>Hexacorallia</taxon>
        <taxon>Scleractinia</taxon>
        <taxon>Astrocoeniina</taxon>
        <taxon>Pocilloporidae</taxon>
        <taxon>Stylophora</taxon>
    </lineage>
</organism>
<dbReference type="InterPro" id="IPR001611">
    <property type="entry name" value="Leu-rich_rpt"/>
</dbReference>
<comment type="subcellular location">
    <subcellularLocation>
        <location evidence="2">Cell membrane</location>
        <topology evidence="2">Multi-pass membrane protein</topology>
    </subcellularLocation>
</comment>
<evidence type="ECO:0000256" key="8">
    <source>
        <dbReference type="ARBA" id="ARBA00022771"/>
    </source>
</evidence>
<dbReference type="InterPro" id="IPR003591">
    <property type="entry name" value="Leu-rich_rpt_typical-subtyp"/>
</dbReference>
<dbReference type="PANTHER" id="PTHR24372">
    <property type="entry name" value="GLYCOPROTEIN HORMONE RECEPTOR"/>
    <property type="match status" value="1"/>
</dbReference>
<dbReference type="GO" id="GO:0009755">
    <property type="term" value="P:hormone-mediated signaling pathway"/>
    <property type="evidence" value="ECO:0007669"/>
    <property type="project" value="TreeGrafter"/>
</dbReference>
<comment type="caution">
    <text evidence="20">The sequence shown here is derived from an EMBL/GenBank/DDBJ whole genome shotgun (WGS) entry which is preliminary data.</text>
</comment>
<dbReference type="EMBL" id="LSMT01000304">
    <property type="protein sequence ID" value="PFX20761.1"/>
    <property type="molecule type" value="Genomic_DNA"/>
</dbReference>
<dbReference type="SMART" id="SM00364">
    <property type="entry name" value="LRR_BAC"/>
    <property type="match status" value="15"/>
</dbReference>
<evidence type="ECO:0000256" key="3">
    <source>
        <dbReference type="ARBA" id="ARBA00022475"/>
    </source>
</evidence>
<evidence type="ECO:0000313" key="21">
    <source>
        <dbReference type="Proteomes" id="UP000225706"/>
    </source>
</evidence>
<dbReference type="FunFam" id="3.80.10.10:FF:001164">
    <property type="entry name" value="GH01279p"/>
    <property type="match status" value="2"/>
</dbReference>
<dbReference type="GO" id="GO:0003677">
    <property type="term" value="F:DNA binding"/>
    <property type="evidence" value="ECO:0007669"/>
    <property type="project" value="UniProtKB-UniRule"/>
</dbReference>
<dbReference type="InterPro" id="IPR027805">
    <property type="entry name" value="Transposase_HTH_dom"/>
</dbReference>
<dbReference type="PROSITE" id="PS50950">
    <property type="entry name" value="ZF_THAP"/>
    <property type="match status" value="1"/>
</dbReference>
<evidence type="ECO:0000256" key="15">
    <source>
        <dbReference type="ARBA" id="ARBA00023224"/>
    </source>
</evidence>
<dbReference type="InterPro" id="IPR000276">
    <property type="entry name" value="GPCR_Rhodpsn"/>
</dbReference>
<comment type="cofactor">
    <cofactor evidence="1">
        <name>a divalent metal cation</name>
        <dbReference type="ChEBI" id="CHEBI:60240"/>
    </cofactor>
</comment>
<dbReference type="SUPFAM" id="SSF52058">
    <property type="entry name" value="L domain-like"/>
    <property type="match status" value="2"/>
</dbReference>
<keyword evidence="13 17" id="KW-0472">Membrane</keyword>
<evidence type="ECO:0000256" key="5">
    <source>
        <dbReference type="ARBA" id="ARBA00022692"/>
    </source>
</evidence>
<evidence type="ECO:0000256" key="1">
    <source>
        <dbReference type="ARBA" id="ARBA00001968"/>
    </source>
</evidence>
<feature type="transmembrane region" description="Helical" evidence="17">
    <location>
        <begin position="616"/>
        <end position="639"/>
    </location>
</feature>
<keyword evidence="7" id="KW-0677">Repeat</keyword>
<feature type="transmembrane region" description="Helical" evidence="17">
    <location>
        <begin position="498"/>
        <end position="519"/>
    </location>
</feature>
<protein>
    <submittedName>
        <fullName evidence="20">G-protein coupled receptor GRL101</fullName>
    </submittedName>
</protein>
<dbReference type="InterPro" id="IPR026906">
    <property type="entry name" value="LRR_5"/>
</dbReference>
<proteinExistence type="predicted"/>
<dbReference type="SMART" id="SM00365">
    <property type="entry name" value="LRR_SD22"/>
    <property type="match status" value="8"/>
</dbReference>
<dbReference type="Gene3D" id="3.80.10.10">
    <property type="entry name" value="Ribonuclease Inhibitor"/>
    <property type="match status" value="4"/>
</dbReference>
<dbReference type="GO" id="GO:0008528">
    <property type="term" value="F:G protein-coupled peptide receptor activity"/>
    <property type="evidence" value="ECO:0007669"/>
    <property type="project" value="TreeGrafter"/>
</dbReference>
<feature type="transmembrane region" description="Helical" evidence="17">
    <location>
        <begin position="737"/>
        <end position="758"/>
    </location>
</feature>
<dbReference type="SUPFAM" id="SSF81321">
    <property type="entry name" value="Family A G protein-coupled receptor-like"/>
    <property type="match status" value="1"/>
</dbReference>
<feature type="domain" description="THAP-type" evidence="19">
    <location>
        <begin position="852"/>
        <end position="934"/>
    </location>
</feature>
<evidence type="ECO:0000313" key="20">
    <source>
        <dbReference type="EMBL" id="PFX20761.1"/>
    </source>
</evidence>
<gene>
    <name evidence="20" type="ORF">AWC38_SpisGene14774</name>
</gene>
<keyword evidence="21" id="KW-1185">Reference proteome</keyword>
<dbReference type="PRINTS" id="PR00019">
    <property type="entry name" value="LEURICHRPT"/>
</dbReference>
<name>A0A2B4RT30_STYPI</name>
<keyword evidence="9" id="KW-0862">Zinc</keyword>
<dbReference type="PRINTS" id="PR00237">
    <property type="entry name" value="GPCRRHODOPSN"/>
</dbReference>
<dbReference type="GO" id="GO:0005886">
    <property type="term" value="C:plasma membrane"/>
    <property type="evidence" value="ECO:0007669"/>
    <property type="project" value="UniProtKB-SubCell"/>
</dbReference>
<dbReference type="Pfam" id="PF13613">
    <property type="entry name" value="HTH_Tnp_4"/>
    <property type="match status" value="1"/>
</dbReference>
<keyword evidence="5 17" id="KW-0812">Transmembrane</keyword>
<evidence type="ECO:0000256" key="7">
    <source>
        <dbReference type="ARBA" id="ARBA00022737"/>
    </source>
</evidence>
<dbReference type="GO" id="GO:0007189">
    <property type="term" value="P:adenylate cyclase-activating G protein-coupled receptor signaling pathway"/>
    <property type="evidence" value="ECO:0007669"/>
    <property type="project" value="TreeGrafter"/>
</dbReference>
<evidence type="ECO:0000256" key="9">
    <source>
        <dbReference type="ARBA" id="ARBA00022833"/>
    </source>
</evidence>
<dbReference type="Gene3D" id="1.20.1070.10">
    <property type="entry name" value="Rhodopsin 7-helix transmembrane proteins"/>
    <property type="match status" value="1"/>
</dbReference>
<evidence type="ECO:0000256" key="6">
    <source>
        <dbReference type="ARBA" id="ARBA00022723"/>
    </source>
</evidence>
<evidence type="ECO:0000256" key="12">
    <source>
        <dbReference type="ARBA" id="ARBA00023125"/>
    </source>
</evidence>
<keyword evidence="4" id="KW-0433">Leucine-rich repeat</keyword>
<dbReference type="Pfam" id="PF13359">
    <property type="entry name" value="DDE_Tnp_4"/>
    <property type="match status" value="1"/>
</dbReference>
<dbReference type="SMART" id="SM00369">
    <property type="entry name" value="LRR_TYP"/>
    <property type="match status" value="18"/>
</dbReference>
<dbReference type="InterPro" id="IPR006612">
    <property type="entry name" value="THAP_Znf"/>
</dbReference>
<dbReference type="STRING" id="50429.A0A2B4RT30"/>
<dbReference type="Pfam" id="PF00001">
    <property type="entry name" value="7tm_1"/>
    <property type="match status" value="1"/>
</dbReference>
<keyword evidence="11" id="KW-0297">G-protein coupled receptor</keyword>
<dbReference type="Pfam" id="PF13306">
    <property type="entry name" value="LRR_5"/>
    <property type="match status" value="1"/>
</dbReference>
<evidence type="ECO:0000259" key="19">
    <source>
        <dbReference type="PROSITE" id="PS50950"/>
    </source>
</evidence>
<dbReference type="SUPFAM" id="SSF57716">
    <property type="entry name" value="Glucocorticoid receptor-like (DNA-binding domain)"/>
    <property type="match status" value="1"/>
</dbReference>
<evidence type="ECO:0000256" key="11">
    <source>
        <dbReference type="ARBA" id="ARBA00023040"/>
    </source>
</evidence>
<dbReference type="InterPro" id="IPR027806">
    <property type="entry name" value="HARBI1_dom"/>
</dbReference>
<feature type="transmembrane region" description="Helical" evidence="17">
    <location>
        <begin position="770"/>
        <end position="792"/>
    </location>
</feature>
<feature type="transmembrane region" description="Helical" evidence="17">
    <location>
        <begin position="576"/>
        <end position="595"/>
    </location>
</feature>
<keyword evidence="6" id="KW-0479">Metal-binding</keyword>
<feature type="domain" description="G-protein coupled receptors family 1 profile" evidence="18">
    <location>
        <begin position="508"/>
        <end position="790"/>
    </location>
</feature>
<dbReference type="Pfam" id="PF05485">
    <property type="entry name" value="THAP"/>
    <property type="match status" value="1"/>
</dbReference>
<dbReference type="Pfam" id="PF13855">
    <property type="entry name" value="LRR_8"/>
    <property type="match status" value="3"/>
</dbReference>
<keyword evidence="15" id="KW-0807">Transducer</keyword>
<dbReference type="Proteomes" id="UP000225706">
    <property type="component" value="Unassembled WGS sequence"/>
</dbReference>
<keyword evidence="10 17" id="KW-1133">Transmembrane helix</keyword>
<evidence type="ECO:0000256" key="2">
    <source>
        <dbReference type="ARBA" id="ARBA00004651"/>
    </source>
</evidence>
<reference evidence="21" key="1">
    <citation type="journal article" date="2017" name="bioRxiv">
        <title>Comparative analysis of the genomes of Stylophora pistillata and Acropora digitifera provides evidence for extensive differences between species of corals.</title>
        <authorList>
            <person name="Voolstra C.R."/>
            <person name="Li Y."/>
            <person name="Liew Y.J."/>
            <person name="Baumgarten S."/>
            <person name="Zoccola D."/>
            <person name="Flot J.-F."/>
            <person name="Tambutte S."/>
            <person name="Allemand D."/>
            <person name="Aranda M."/>
        </authorList>
    </citation>
    <scope>NUCLEOTIDE SEQUENCE [LARGE SCALE GENOMIC DNA]</scope>
</reference>
<dbReference type="PROSITE" id="PS51450">
    <property type="entry name" value="LRR"/>
    <property type="match status" value="10"/>
</dbReference>
<feature type="transmembrane region" description="Helical" evidence="17">
    <location>
        <begin position="673"/>
        <end position="698"/>
    </location>
</feature>
<keyword evidence="14 20" id="KW-0675">Receptor</keyword>
<accession>A0A2B4RT30</accession>
<evidence type="ECO:0000256" key="17">
    <source>
        <dbReference type="SAM" id="Phobius"/>
    </source>
</evidence>
<dbReference type="InterPro" id="IPR032675">
    <property type="entry name" value="LRR_dom_sf"/>
</dbReference>
<dbReference type="PANTHER" id="PTHR24372:SF77">
    <property type="entry name" value="G-PROTEIN COUPLED RECEPTORS FAMILY 1 PROFILE DOMAIN-CONTAINING PROTEIN"/>
    <property type="match status" value="1"/>
</dbReference>
<keyword evidence="12 16" id="KW-0238">DNA-binding</keyword>
<evidence type="ECO:0000256" key="16">
    <source>
        <dbReference type="PROSITE-ProRule" id="PRU00309"/>
    </source>
</evidence>
<evidence type="ECO:0000256" key="13">
    <source>
        <dbReference type="ARBA" id="ARBA00023136"/>
    </source>
</evidence>
<sequence length="1294" mass="148926">MGGAEFKTGSNHEQWRDLSYNQLNNLPTGVFNSNGMLLELDLSHNQLKKLPAEVSSSLTFLKRLDLSNNQLKKLPRGVFRRNWNFERLDLSYNQLEELPSKAFFENHNLEELDLSYNQLEELPSKAFLENYNLEELFLNNNNIKNLSSNQLPRISLWGKKLRNLDLSHNQLKDLPPEVFSRFTYLLKIDLSYNQLEQLPSRAFLNNFNLQELFLNNNNIKNLSSDQLPRMYRQGDSKELRNLTLDFNKLETLPSDLFKHYKLIDLRLSGNRLEKLPRNILQGMSALEEVDLSYNQLQSLPPGILSNSTNLTILDLSNNKIQHLPEEVFGNLVHMKRLFLSGNKLRRLPKLKNLSEIETLYMENNSLVTLSPDQFQGLSKLKDLAVYENSIQYLPRGVFKGLTNMQSMSFYFNKIRTVSNEHFKDIAPSIRFLYFHYNEMRELPAGFFSNMKNLITATVDTNLMCCHLTKEDADCDFVYVDSFASCETMFRNRAPRICLWVVGILSLVGAVFVIVWRLVFKETKEKNKIQSIMLIHLAGSDGLMGVYLIIIGVMDAIWAGQYFLHDYNWRSSLSCQITGAIAVLSSEVSVMTICLISADRVKNILFPYRGKSLTIKVTHLFCHLIWIVGGIIAFIPTVGIDYFGSRQKGHHFYGRSVVCLPLQLSADKPSGWEYSVAMFVGLNFTLVFFVIVAYSMIIYTSCTSNRRMAKQGTERERRMKAKKRAADLKREASLAKRVFFIVLTDCVCWLPIVVIGMRSLLEKSFRTPGDLAVWIAVFILPVNSAINPILYTLSTKQVRRVLSPKFQQFLGYLIEKCGRNQNNEGNTERRKTLEQKLIFQIGTPNPTGQDEGMEMRFIEKGCNNDSRYPKKIVKRSHVENLRWHFIPKDPKKRAQWIASISKGLVGFEPGNYKTVCSNHFQYGKPTYSSPTPTLYMVPSDSNKPSPKKRKLVARHEVVSTAEASNNSSFKEEGTQCLIINPLTYGSMKFADLTTEQDVQRFTGFPNVETFQLMFNTLFEKAMCMHYWKGDKESALKDTTKPRSNNVQRALTLEQEFLLTMMRIKLGLFVFDLALRFKVSEATVSSVFTTWVKLMSKELKWMISWPDRYLIQRNMPDMFRRYYRKCRVIIDCTELFSETPSSLENAAMCWSNYKQHYTLKFLIGITPNGHISFVSETFSGRSSDVFIVENSGFLNYLQPHDQVMADRGFKIHDLLAYYQCSLTIPPSKHSNLQMSGADVRNTSLIANVRIYVEQAIKRIKDFAMLKQEIPISILSHLDDIIIICAAICNMKKPLST</sequence>
<dbReference type="GO" id="GO:0008270">
    <property type="term" value="F:zinc ion binding"/>
    <property type="evidence" value="ECO:0007669"/>
    <property type="project" value="UniProtKB-KW"/>
</dbReference>
<dbReference type="InterPro" id="IPR017452">
    <property type="entry name" value="GPCR_Rhodpsn_7TM"/>
</dbReference>
<keyword evidence="8 16" id="KW-0863">Zinc-finger</keyword>
<keyword evidence="3" id="KW-1003">Cell membrane</keyword>
<dbReference type="PROSITE" id="PS50262">
    <property type="entry name" value="G_PROTEIN_RECEP_F1_2"/>
    <property type="match status" value="1"/>
</dbReference>
<evidence type="ECO:0000256" key="14">
    <source>
        <dbReference type="ARBA" id="ARBA00023170"/>
    </source>
</evidence>